<gene>
    <name evidence="1" type="ORF">ACFPOF_06000</name>
</gene>
<evidence type="ECO:0000313" key="1">
    <source>
        <dbReference type="EMBL" id="MFC5402283.1"/>
    </source>
</evidence>
<evidence type="ECO:0008006" key="3">
    <source>
        <dbReference type="Google" id="ProtNLM"/>
    </source>
</evidence>
<dbReference type="Proteomes" id="UP001596113">
    <property type="component" value="Unassembled WGS sequence"/>
</dbReference>
<keyword evidence="2" id="KW-1185">Reference proteome</keyword>
<protein>
    <recommendedName>
        <fullName evidence="3">GIY-YIG domain-containing protein</fullName>
    </recommendedName>
</protein>
<proteinExistence type="predicted"/>
<reference evidence="2" key="1">
    <citation type="journal article" date="2019" name="Int. J. Syst. Evol. Microbiol.">
        <title>The Global Catalogue of Microorganisms (GCM) 10K type strain sequencing project: providing services to taxonomists for standard genome sequencing and annotation.</title>
        <authorList>
            <consortium name="The Broad Institute Genomics Platform"/>
            <consortium name="The Broad Institute Genome Sequencing Center for Infectious Disease"/>
            <person name="Wu L."/>
            <person name="Ma J."/>
        </authorList>
    </citation>
    <scope>NUCLEOTIDE SEQUENCE [LARGE SCALE GENOMIC DNA]</scope>
    <source>
        <strain evidence="2">CGMCC 1.18575</strain>
    </source>
</reference>
<name>A0ABW0HMP8_9BACL</name>
<accession>A0ABW0HMP8</accession>
<comment type="caution">
    <text evidence="1">The sequence shown here is derived from an EMBL/GenBank/DDBJ whole genome shotgun (WGS) entry which is preliminary data.</text>
</comment>
<sequence>MAMPYEPSERCIYVLQLESGFFFIGQTEVELLEERIKYHMNNKNAGSWTSMHRSIAIAEVVRAGCCTSNEARILENIFTLQYMSRYGWYKVRGGDYGMVDEILLYKALYKISIKGKLGFELIKPDHMSENYLNKIQKTIFRGPNKPKGFDGYEIEVQRKVKVSIRQWFSNKTEKFSLEQLESIDCNEICKEWMQVKAPWYGLSQSAYQDVFDQFEYQLAGRIRRFAR</sequence>
<dbReference type="EMBL" id="JBHSMI010000011">
    <property type="protein sequence ID" value="MFC5402283.1"/>
    <property type="molecule type" value="Genomic_DNA"/>
</dbReference>
<organism evidence="1 2">
    <name type="scientific">Cohnella soli</name>
    <dbReference type="NCBI Taxonomy" id="425005"/>
    <lineage>
        <taxon>Bacteria</taxon>
        <taxon>Bacillati</taxon>
        <taxon>Bacillota</taxon>
        <taxon>Bacilli</taxon>
        <taxon>Bacillales</taxon>
        <taxon>Paenibacillaceae</taxon>
        <taxon>Cohnella</taxon>
    </lineage>
</organism>
<dbReference type="InterPro" id="IPR035901">
    <property type="entry name" value="GIY-YIG_endonuc_sf"/>
</dbReference>
<dbReference type="RefSeq" id="WP_378130593.1">
    <property type="nucleotide sequence ID" value="NZ_JBHSMI010000011.1"/>
</dbReference>
<evidence type="ECO:0000313" key="2">
    <source>
        <dbReference type="Proteomes" id="UP001596113"/>
    </source>
</evidence>
<dbReference type="Gene3D" id="3.40.1440.10">
    <property type="entry name" value="GIY-YIG endonuclease"/>
    <property type="match status" value="1"/>
</dbReference>